<dbReference type="SMART" id="SM00471">
    <property type="entry name" value="HDc"/>
    <property type="match status" value="1"/>
</dbReference>
<accession>A0A1J4S940</accession>
<dbReference type="Pfam" id="PF01966">
    <property type="entry name" value="HD"/>
    <property type="match status" value="1"/>
</dbReference>
<keyword evidence="2" id="KW-0378">Hydrolase</keyword>
<evidence type="ECO:0000313" key="2">
    <source>
        <dbReference type="EMBL" id="OIN95815.1"/>
    </source>
</evidence>
<name>A0A1J4S940_9BACT</name>
<reference evidence="2 3" key="1">
    <citation type="journal article" date="2016" name="Environ. Microbiol.">
        <title>Genomic resolution of a cold subsurface aquifer community provides metabolic insights for novel microbes adapted to high CO concentrations.</title>
        <authorList>
            <person name="Probst A.J."/>
            <person name="Castelle C.J."/>
            <person name="Singh A."/>
            <person name="Brown C.T."/>
            <person name="Anantharaman K."/>
            <person name="Sharon I."/>
            <person name="Hug L.A."/>
            <person name="Burstein D."/>
            <person name="Emerson J.B."/>
            <person name="Thomas B.C."/>
            <person name="Banfield J.F."/>
        </authorList>
    </citation>
    <scope>NUCLEOTIDE SEQUENCE [LARGE SCALE GENOMIC DNA]</scope>
    <source>
        <strain evidence="2">CG1_02_38_46</strain>
    </source>
</reference>
<dbReference type="Proteomes" id="UP000182278">
    <property type="component" value="Unassembled WGS sequence"/>
</dbReference>
<dbReference type="GO" id="GO:0016787">
    <property type="term" value="F:hydrolase activity"/>
    <property type="evidence" value="ECO:0007669"/>
    <property type="project" value="UniProtKB-KW"/>
</dbReference>
<dbReference type="InterPro" id="IPR006674">
    <property type="entry name" value="HD_domain"/>
</dbReference>
<feature type="domain" description="HD/PDEase" evidence="1">
    <location>
        <begin position="31"/>
        <end position="146"/>
    </location>
</feature>
<dbReference type="AlphaFoldDB" id="A0A1J4S940"/>
<dbReference type="Gene3D" id="1.10.3210.10">
    <property type="entry name" value="Hypothetical protein af1432"/>
    <property type="match status" value="1"/>
</dbReference>
<proteinExistence type="predicted"/>
<dbReference type="InterPro" id="IPR003607">
    <property type="entry name" value="HD/PDEase_dom"/>
</dbReference>
<dbReference type="CDD" id="cd00077">
    <property type="entry name" value="HDc"/>
    <property type="match status" value="1"/>
</dbReference>
<sequence>MAEINLQDVKRSKDVSEYLKKSDELLEAIGYTEHGRRHVELVAAISHNILSRLNFSSREQELAAIAGYLHDIGNLVNRDRHPQIGALIAFSLLSNLGMPADEIGVVMSAIGSHEEKDGIPVNPISAAIILADKADVHRTRVRNPKMVSFDIHDRVNYAVTHSFLNVDAEKAVITLDLKIDTEISPVMEYFEIFLSRMVICRRAAKMLNCTFQLVANGVRLL</sequence>
<dbReference type="SUPFAM" id="SSF109604">
    <property type="entry name" value="HD-domain/PDEase-like"/>
    <property type="match status" value="1"/>
</dbReference>
<evidence type="ECO:0000259" key="1">
    <source>
        <dbReference type="SMART" id="SM00471"/>
    </source>
</evidence>
<dbReference type="STRING" id="1817893.AUJ66_08225"/>
<comment type="caution">
    <text evidence="2">The sequence shown here is derived from an EMBL/GenBank/DDBJ whole genome shotgun (WGS) entry which is preliminary data.</text>
</comment>
<protein>
    <submittedName>
        <fullName evidence="2">Phosphohydrolase</fullName>
    </submittedName>
</protein>
<organism evidence="2 3">
    <name type="scientific">Candidatus Desantisbacteria bacterium CG1_02_38_46</name>
    <dbReference type="NCBI Taxonomy" id="1817893"/>
    <lineage>
        <taxon>Bacteria</taxon>
        <taxon>Candidatus Desantisiibacteriota</taxon>
    </lineage>
</organism>
<evidence type="ECO:0000313" key="3">
    <source>
        <dbReference type="Proteomes" id="UP000182278"/>
    </source>
</evidence>
<dbReference type="EMBL" id="MNUO01000126">
    <property type="protein sequence ID" value="OIN95815.1"/>
    <property type="molecule type" value="Genomic_DNA"/>
</dbReference>
<gene>
    <name evidence="2" type="ORF">AUJ66_08225</name>
</gene>